<keyword evidence="2" id="KW-0378">Hydrolase</keyword>
<sequence length="251" mass="27709">MGPEEELQPGDGYGGNGVHFFPPSADSSLIFLHGRGDSGEGWGVLAGLLNSREALRGRVRLILPTADRIHITKYDIECNAWFDSRSERRDTDEDAEGFERSHRRVQHLIQQEIQNGIKPSRIIVAGFSQGGAMAYYTPLRSETPLAAAICLSGWCPFLHDLVVQKAFASGNCQFMHMHGVVDTVVDYSFARQSYEAAVEATKKAAAAAAADPATVASRFEFKTYERLGHESNAKEMADFLHFIERCLAKNT</sequence>
<dbReference type="AlphaFoldDB" id="U6MR59"/>
<reference evidence="4" key="2">
    <citation type="submission" date="2013-10" db="EMBL/GenBank/DDBJ databases">
        <authorList>
            <person name="Aslett M."/>
        </authorList>
    </citation>
    <scope>NUCLEOTIDE SEQUENCE [LARGE SCALE GENOMIC DNA]</scope>
    <source>
        <strain evidence="4">Houghton</strain>
    </source>
</reference>
<dbReference type="PANTHER" id="PTHR10655">
    <property type="entry name" value="LYSOPHOSPHOLIPASE-RELATED"/>
    <property type="match status" value="1"/>
</dbReference>
<evidence type="ECO:0000313" key="4">
    <source>
        <dbReference type="EMBL" id="CDJ64130.1"/>
    </source>
</evidence>
<evidence type="ECO:0000256" key="1">
    <source>
        <dbReference type="ARBA" id="ARBA00006499"/>
    </source>
</evidence>
<accession>U6MR59</accession>
<dbReference type="EMBL" id="HG722907">
    <property type="protein sequence ID" value="CDJ64130.1"/>
    <property type="molecule type" value="Genomic_DNA"/>
</dbReference>
<dbReference type="RefSeq" id="XP_013432597.1">
    <property type="nucleotide sequence ID" value="XM_013577143.1"/>
</dbReference>
<dbReference type="GO" id="GO:0005737">
    <property type="term" value="C:cytoplasm"/>
    <property type="evidence" value="ECO:0007669"/>
    <property type="project" value="TreeGrafter"/>
</dbReference>
<dbReference type="GO" id="GO:0052689">
    <property type="term" value="F:carboxylic ester hydrolase activity"/>
    <property type="evidence" value="ECO:0007669"/>
    <property type="project" value="TreeGrafter"/>
</dbReference>
<dbReference type="InterPro" id="IPR050565">
    <property type="entry name" value="LYPA1-2/EST-like"/>
</dbReference>
<protein>
    <recommendedName>
        <fullName evidence="3">Phospholipase/carboxylesterase/thioesterase domain-containing protein</fullName>
    </recommendedName>
</protein>
<dbReference type="Pfam" id="PF02230">
    <property type="entry name" value="Abhydrolase_2"/>
    <property type="match status" value="1"/>
</dbReference>
<dbReference type="SUPFAM" id="SSF53474">
    <property type="entry name" value="alpha/beta-Hydrolases"/>
    <property type="match status" value="1"/>
</dbReference>
<name>U6MR59_9EIME</name>
<dbReference type="Gene3D" id="3.40.50.1820">
    <property type="entry name" value="alpha/beta hydrolase"/>
    <property type="match status" value="1"/>
</dbReference>
<dbReference type="GO" id="GO:0008474">
    <property type="term" value="F:palmitoyl-(protein) hydrolase activity"/>
    <property type="evidence" value="ECO:0007669"/>
    <property type="project" value="TreeGrafter"/>
</dbReference>
<reference evidence="4" key="1">
    <citation type="submission" date="2013-10" db="EMBL/GenBank/DDBJ databases">
        <title>Genomic analysis of the causative agents of coccidiosis in chickens.</title>
        <authorList>
            <person name="Reid A.J."/>
            <person name="Blake D."/>
            <person name="Billington K."/>
            <person name="Browne H."/>
            <person name="Dunn M."/>
            <person name="Hung S."/>
            <person name="Kawahara F."/>
            <person name="Miranda-Saavedra D."/>
            <person name="Mourier T."/>
            <person name="Nagra H."/>
            <person name="Otto T.D."/>
            <person name="Rawlings N."/>
            <person name="Sanchez A."/>
            <person name="Sanders M."/>
            <person name="Subramaniam C."/>
            <person name="Tay Y."/>
            <person name="Dear P."/>
            <person name="Doerig C."/>
            <person name="Gruber A."/>
            <person name="Parkinson J."/>
            <person name="Shirley M."/>
            <person name="Wan K.L."/>
            <person name="Berriman M."/>
            <person name="Tomley F."/>
            <person name="Pain A."/>
        </authorList>
    </citation>
    <scope>NUCLEOTIDE SEQUENCE [LARGE SCALE GENOMIC DNA]</scope>
    <source>
        <strain evidence="4">Houghton</strain>
    </source>
</reference>
<dbReference type="InterPro" id="IPR003140">
    <property type="entry name" value="PLipase/COase/thioEstase"/>
</dbReference>
<evidence type="ECO:0000313" key="5">
    <source>
        <dbReference type="Proteomes" id="UP000030754"/>
    </source>
</evidence>
<proteinExistence type="inferred from homology"/>
<keyword evidence="5" id="KW-1185">Reference proteome</keyword>
<comment type="similarity">
    <text evidence="1">Belongs to the AB hydrolase superfamily. AB hydrolase 2 family.</text>
</comment>
<evidence type="ECO:0000259" key="3">
    <source>
        <dbReference type="Pfam" id="PF02230"/>
    </source>
</evidence>
<organism evidence="4 5">
    <name type="scientific">Eimeria necatrix</name>
    <dbReference type="NCBI Taxonomy" id="51315"/>
    <lineage>
        <taxon>Eukaryota</taxon>
        <taxon>Sar</taxon>
        <taxon>Alveolata</taxon>
        <taxon>Apicomplexa</taxon>
        <taxon>Conoidasida</taxon>
        <taxon>Coccidia</taxon>
        <taxon>Eucoccidiorida</taxon>
        <taxon>Eimeriorina</taxon>
        <taxon>Eimeriidae</taxon>
        <taxon>Eimeria</taxon>
    </lineage>
</organism>
<dbReference type="Proteomes" id="UP000030754">
    <property type="component" value="Unassembled WGS sequence"/>
</dbReference>
<evidence type="ECO:0000256" key="2">
    <source>
        <dbReference type="ARBA" id="ARBA00022801"/>
    </source>
</evidence>
<feature type="domain" description="Phospholipase/carboxylesterase/thioesterase" evidence="3">
    <location>
        <begin position="27"/>
        <end position="246"/>
    </location>
</feature>
<dbReference type="OrthoDB" id="2418081at2759"/>
<gene>
    <name evidence="4" type="ORF">ENH_00061100</name>
</gene>
<dbReference type="VEuPathDB" id="ToxoDB:ENH_00061100"/>
<dbReference type="PANTHER" id="PTHR10655:SF17">
    <property type="entry name" value="LYSOPHOSPHOLIPASE-LIKE PROTEIN 1"/>
    <property type="match status" value="1"/>
</dbReference>
<dbReference type="GeneID" id="25476250"/>
<dbReference type="InterPro" id="IPR029058">
    <property type="entry name" value="AB_hydrolase_fold"/>
</dbReference>